<dbReference type="PANTHER" id="PTHR35177">
    <property type="entry name" value="HYDROGENASE MATURATION FACTOR HYBG"/>
    <property type="match status" value="1"/>
</dbReference>
<gene>
    <name evidence="2" type="ORF">SAMN03097708_02078</name>
</gene>
<name>A0A1G5QGR3_9GAMM</name>
<dbReference type="InterPro" id="IPR019812">
    <property type="entry name" value="Hydgase_assmbl_chp_CS"/>
</dbReference>
<dbReference type="PROSITE" id="PS01097">
    <property type="entry name" value="HUPF_HYPC"/>
    <property type="match status" value="1"/>
</dbReference>
<dbReference type="PANTHER" id="PTHR35177:SF2">
    <property type="entry name" value="HYDROGENASE MATURATION FACTOR HYBG"/>
    <property type="match status" value="1"/>
</dbReference>
<evidence type="ECO:0000256" key="1">
    <source>
        <dbReference type="ARBA" id="ARBA00006018"/>
    </source>
</evidence>
<dbReference type="EMBL" id="FMWD01000006">
    <property type="protein sequence ID" value="SCZ61063.1"/>
    <property type="molecule type" value="Genomic_DNA"/>
</dbReference>
<dbReference type="NCBIfam" id="TIGR00074">
    <property type="entry name" value="hypC_hupF"/>
    <property type="match status" value="1"/>
</dbReference>
<keyword evidence="3" id="KW-1185">Reference proteome</keyword>
<dbReference type="Pfam" id="PF01455">
    <property type="entry name" value="HupF_HypC"/>
    <property type="match status" value="1"/>
</dbReference>
<dbReference type="RefSeq" id="WP_092996451.1">
    <property type="nucleotide sequence ID" value="NZ_FMWD01000006.1"/>
</dbReference>
<dbReference type="InterPro" id="IPR001109">
    <property type="entry name" value="Hydrogenase_HupF/HypC"/>
</dbReference>
<proteinExistence type="inferred from homology"/>
<reference evidence="2 3" key="1">
    <citation type="submission" date="2016-10" db="EMBL/GenBank/DDBJ databases">
        <authorList>
            <person name="de Groot N.N."/>
        </authorList>
    </citation>
    <scope>NUCLEOTIDE SEQUENCE [LARGE SCALE GENOMIC DNA]</scope>
    <source>
        <strain evidence="2 3">HLD2</strain>
    </source>
</reference>
<dbReference type="PRINTS" id="PR00445">
    <property type="entry name" value="HUPFHYPC"/>
</dbReference>
<evidence type="ECO:0000313" key="3">
    <source>
        <dbReference type="Proteomes" id="UP000199648"/>
    </source>
</evidence>
<accession>A0A1G5QGR3</accession>
<evidence type="ECO:0000313" key="2">
    <source>
        <dbReference type="EMBL" id="SCZ61063.1"/>
    </source>
</evidence>
<dbReference type="SUPFAM" id="SSF159127">
    <property type="entry name" value="HupF/HypC-like"/>
    <property type="match status" value="1"/>
</dbReference>
<dbReference type="Gene3D" id="2.30.30.140">
    <property type="match status" value="1"/>
</dbReference>
<dbReference type="GO" id="GO:0051604">
    <property type="term" value="P:protein maturation"/>
    <property type="evidence" value="ECO:0007669"/>
    <property type="project" value="TreeGrafter"/>
</dbReference>
<dbReference type="FunFam" id="2.30.30.140:FF:000022">
    <property type="entry name" value="Hydrogenase assembly chaperone HybG"/>
    <property type="match status" value="1"/>
</dbReference>
<sequence>MCLAVPAKIERFLDDDQALVSMGGVEKVISLALVEGVELGDYVIVHVGYAINRIDPEEAEKTLALFAQLGADPEAS</sequence>
<dbReference type="GO" id="GO:1902670">
    <property type="term" value="F:carbon dioxide binding"/>
    <property type="evidence" value="ECO:0007669"/>
    <property type="project" value="TreeGrafter"/>
</dbReference>
<dbReference type="OrthoDB" id="9806017at2"/>
<dbReference type="AlphaFoldDB" id="A0A1G5QGR3"/>
<organism evidence="2 3">
    <name type="scientific">Thiohalomonas denitrificans</name>
    <dbReference type="NCBI Taxonomy" id="415747"/>
    <lineage>
        <taxon>Bacteria</taxon>
        <taxon>Pseudomonadati</taxon>
        <taxon>Pseudomonadota</taxon>
        <taxon>Gammaproteobacteria</taxon>
        <taxon>Thiohalomonadales</taxon>
        <taxon>Thiohalomonadaceae</taxon>
        <taxon>Thiohalomonas</taxon>
    </lineage>
</organism>
<dbReference type="STRING" id="415747.SAMN03097708_02078"/>
<dbReference type="Proteomes" id="UP000199648">
    <property type="component" value="Unassembled WGS sequence"/>
</dbReference>
<comment type="similarity">
    <text evidence="1">Belongs to the HupF/HypC family.</text>
</comment>
<dbReference type="GO" id="GO:0005506">
    <property type="term" value="F:iron ion binding"/>
    <property type="evidence" value="ECO:0007669"/>
    <property type="project" value="TreeGrafter"/>
</dbReference>
<protein>
    <submittedName>
        <fullName evidence="2">Hydrogenase expression/formation protein HypC</fullName>
    </submittedName>
</protein>